<dbReference type="EMBL" id="ABID01000001">
    <property type="protein sequence ID" value="EDQ05420.1"/>
    <property type="molecule type" value="Genomic_DNA"/>
</dbReference>
<evidence type="ECO:0000313" key="4">
    <source>
        <dbReference type="Proteomes" id="UP000003257"/>
    </source>
</evidence>
<keyword evidence="1" id="KW-1133">Transmembrane helix</keyword>
<reference evidence="3 4" key="1">
    <citation type="submission" date="2007-11" db="EMBL/GenBank/DDBJ databases">
        <authorList>
            <person name="Wagner-Dobler I."/>
            <person name="Ferriera S."/>
            <person name="Johnson J."/>
            <person name="Kravitz S."/>
            <person name="Beeson K."/>
            <person name="Sutton G."/>
            <person name="Rogers Y.-H."/>
            <person name="Friedman R."/>
            <person name="Frazier M."/>
            <person name="Venter J.C."/>
        </authorList>
    </citation>
    <scope>NUCLEOTIDE SEQUENCE [LARGE SCALE GENOMIC DNA]</scope>
    <source>
        <strain evidence="3 4">HEL-45</strain>
    </source>
</reference>
<dbReference type="Proteomes" id="UP000003257">
    <property type="component" value="Unassembled WGS sequence"/>
</dbReference>
<dbReference type="PANTHER" id="PTHR36698:SF2">
    <property type="entry name" value="MCE_MLAD DOMAIN-CONTAINING PROTEIN"/>
    <property type="match status" value="1"/>
</dbReference>
<proteinExistence type="predicted"/>
<organism evidence="3 4">
    <name type="scientific">Sulfitobacter indolifex HEL-45</name>
    <dbReference type="NCBI Taxonomy" id="391624"/>
    <lineage>
        <taxon>Bacteria</taxon>
        <taxon>Pseudomonadati</taxon>
        <taxon>Pseudomonadota</taxon>
        <taxon>Alphaproteobacteria</taxon>
        <taxon>Rhodobacterales</taxon>
        <taxon>Roseobacteraceae</taxon>
        <taxon>Sulfitobacter</taxon>
    </lineage>
</organism>
<feature type="domain" description="Mce/MlaD" evidence="2">
    <location>
        <begin position="39"/>
        <end position="115"/>
    </location>
</feature>
<evidence type="ECO:0000256" key="1">
    <source>
        <dbReference type="SAM" id="Phobius"/>
    </source>
</evidence>
<keyword evidence="1" id="KW-0472">Membrane</keyword>
<evidence type="ECO:0000259" key="2">
    <source>
        <dbReference type="Pfam" id="PF02470"/>
    </source>
</evidence>
<name>A0ABP2DAY0_9RHOB</name>
<comment type="caution">
    <text evidence="3">The sequence shown here is derived from an EMBL/GenBank/DDBJ whole genome shotgun (WGS) entry which is preliminary data.</text>
</comment>
<protein>
    <submittedName>
        <fullName evidence="3">ABC transporter, periplasmic substrate-binding protein</fullName>
    </submittedName>
</protein>
<accession>A0ABP2DAY0</accession>
<feature type="transmembrane region" description="Helical" evidence="1">
    <location>
        <begin position="7"/>
        <end position="28"/>
    </location>
</feature>
<keyword evidence="4" id="KW-1185">Reference proteome</keyword>
<dbReference type="InterPro" id="IPR003399">
    <property type="entry name" value="Mce/MlaD"/>
</dbReference>
<evidence type="ECO:0000313" key="3">
    <source>
        <dbReference type="EMBL" id="EDQ05420.1"/>
    </source>
</evidence>
<keyword evidence="1" id="KW-0812">Transmembrane</keyword>
<dbReference type="RefSeq" id="WP_007117490.1">
    <property type="nucleotide sequence ID" value="NZ_ABID01000001.1"/>
</dbReference>
<dbReference type="Pfam" id="PF02470">
    <property type="entry name" value="MlaD"/>
    <property type="match status" value="1"/>
</dbReference>
<sequence length="571" mass="59502">METRANFILIGAFTLAIIIGTLGFFIWLSSVQIDRQYATYGILFDDVSGLDPSGNVLFNGISVGKVTGINIHEDDASKVFVTIEIDSSTPVRANTVAQVQSQGVTGVAYISLSGGTPGAAPLEAEQDGLPMIPSERSTVQLLVEDAPDLMVQANDLMAQLQALLGPENQTRVAGILQNLESSSGRLDQALTDFSEISGTVNEATAQISLFTDKLDSITGSAQATLGRADAALASAQSAFETAESSMAATDSAIRNVEGTFDAAQVLLRNTLPPLLEDLSHTIGRADDAIADLQQRGGATLDGVAETSGLLNARLSDLGQTLDEADRAFVSVTSAADSFDMLVSGEGAQMVTEARTVLGTANVALETLEGLVQSDIPAVVTDIRRAVATAAEAVEQVAVDVTGATTRFVPITAQAEAALGSANALFERAQLSLSRLDTTLAGTDGALASAETALDAVSGVIQTDFAPVLMDLRTASERISIAVEDVTRDVPAIAADLRGLIARADTVVASAQSAIDATAPGLGNFARTGLPELTRLSAEARGLVATLNNLVRRIDSDPARFLLDKRVPDYRR</sequence>
<dbReference type="PANTHER" id="PTHR36698">
    <property type="entry name" value="BLL5892 PROTEIN"/>
    <property type="match status" value="1"/>
</dbReference>
<gene>
    <name evidence="3" type="ORF">OIHEL45_01380</name>
</gene>